<feature type="transmembrane region" description="Helical" evidence="6">
    <location>
        <begin position="163"/>
        <end position="182"/>
    </location>
</feature>
<evidence type="ECO:0000256" key="1">
    <source>
        <dbReference type="ARBA" id="ARBA00004651"/>
    </source>
</evidence>
<evidence type="ECO:0000256" key="4">
    <source>
        <dbReference type="ARBA" id="ARBA00022989"/>
    </source>
</evidence>
<dbReference type="InterPro" id="IPR011701">
    <property type="entry name" value="MFS"/>
</dbReference>
<dbReference type="CDD" id="cd06174">
    <property type="entry name" value="MFS"/>
    <property type="match status" value="1"/>
</dbReference>
<sequence>MAAGVTDTEIRPEGGGGLSRLLWHRQLDHYPGTARRFTCLAIAVLATIVLYYELYVPGAVSPAIMAHFGMSFSTYVYITALGNLIGAFASLVAGLADRWGRANLVVYGLAVTGLLVLFGLPNAPNGAVFAVLFVFVAFVEGIILVATPALVRDFSPQLGRASAMGFWTLGPVVGSLVLAEVSSHTVDALPAWQSQFVICGIVGLVMFVIALFGLKELSPRLRDQLMVSMRDRALVESRARGIDVEEGLRHPWRQMLHLDIIGSAFAIAVFLIIYYTAVGFFTVYFTTIFGFSLADANGLGNWFWAFDAVALIAVGIASDALRVRKPFMVVGGAGAIVMTLIFASRTSHPDTGYYTFVWIISLLAVFMGIAYAPWMASFTETVERRNPALTATGLAVWGWIVRIVVAVSVAVLPFVVSSMSPLVEHGTKVSELSAEYAPQLRTLAAVDPATQAALSANPADPVAGARAVGEIAAAEKITPAEATARLRAVAAIPAEDLAYLSEHGQSVKDAAAATPGQWQNWWWVCVGGEVVFLPLILVMAGRWSPRRAKEDLERHEAQVQRELEALREGGK</sequence>
<evidence type="ECO:0000256" key="3">
    <source>
        <dbReference type="ARBA" id="ARBA00022692"/>
    </source>
</evidence>
<protein>
    <submittedName>
        <fullName evidence="8">MFS transporter</fullName>
    </submittedName>
</protein>
<dbReference type="InterPro" id="IPR036259">
    <property type="entry name" value="MFS_trans_sf"/>
</dbReference>
<dbReference type="Proteomes" id="UP000319769">
    <property type="component" value="Unassembled WGS sequence"/>
</dbReference>
<dbReference type="SUPFAM" id="SSF103473">
    <property type="entry name" value="MFS general substrate transporter"/>
    <property type="match status" value="1"/>
</dbReference>
<feature type="transmembrane region" description="Helical" evidence="6">
    <location>
        <begin position="258"/>
        <end position="282"/>
    </location>
</feature>
<feature type="transmembrane region" description="Helical" evidence="6">
    <location>
        <begin position="302"/>
        <end position="320"/>
    </location>
</feature>
<feature type="transmembrane region" description="Helical" evidence="6">
    <location>
        <begin position="37"/>
        <end position="55"/>
    </location>
</feature>
<dbReference type="InterPro" id="IPR020846">
    <property type="entry name" value="MFS_dom"/>
</dbReference>
<comment type="subcellular location">
    <subcellularLocation>
        <location evidence="1">Cell membrane</location>
        <topology evidence="1">Multi-pass membrane protein</topology>
    </subcellularLocation>
</comment>
<reference evidence="8" key="1">
    <citation type="submission" date="2019-09" db="EMBL/GenBank/DDBJ databases">
        <authorList>
            <person name="Teo W.F.A."/>
            <person name="Duangmal K."/>
        </authorList>
    </citation>
    <scope>NUCLEOTIDE SEQUENCE [LARGE SCALE GENOMIC DNA]</scope>
    <source>
        <strain evidence="8">K81G1</strain>
    </source>
</reference>
<accession>A0A5N0UU38</accession>
<evidence type="ECO:0000256" key="5">
    <source>
        <dbReference type="ARBA" id="ARBA00023136"/>
    </source>
</evidence>
<evidence type="ECO:0000256" key="2">
    <source>
        <dbReference type="ARBA" id="ARBA00022448"/>
    </source>
</evidence>
<dbReference type="EMBL" id="VMNW02000075">
    <property type="protein sequence ID" value="KAA9153509.1"/>
    <property type="molecule type" value="Genomic_DNA"/>
</dbReference>
<feature type="transmembrane region" description="Helical" evidence="6">
    <location>
        <begin position="356"/>
        <end position="376"/>
    </location>
</feature>
<keyword evidence="5 6" id="KW-0472">Membrane</keyword>
<dbReference type="OrthoDB" id="3761592at2"/>
<keyword evidence="2" id="KW-0813">Transport</keyword>
<keyword evidence="4 6" id="KW-1133">Transmembrane helix</keyword>
<evidence type="ECO:0000259" key="7">
    <source>
        <dbReference type="PROSITE" id="PS50850"/>
    </source>
</evidence>
<organism evidence="8 9">
    <name type="scientific">Amycolatopsis acidicola</name>
    <dbReference type="NCBI Taxonomy" id="2596893"/>
    <lineage>
        <taxon>Bacteria</taxon>
        <taxon>Bacillati</taxon>
        <taxon>Actinomycetota</taxon>
        <taxon>Actinomycetes</taxon>
        <taxon>Pseudonocardiales</taxon>
        <taxon>Pseudonocardiaceae</taxon>
        <taxon>Amycolatopsis</taxon>
    </lineage>
</organism>
<dbReference type="RefSeq" id="WP_144760713.1">
    <property type="nucleotide sequence ID" value="NZ_VMNW02000075.1"/>
</dbReference>
<comment type="caution">
    <text evidence="8">The sequence shown here is derived from an EMBL/GenBank/DDBJ whole genome shotgun (WGS) entry which is preliminary data.</text>
</comment>
<evidence type="ECO:0000256" key="6">
    <source>
        <dbReference type="SAM" id="Phobius"/>
    </source>
</evidence>
<dbReference type="GO" id="GO:0005886">
    <property type="term" value="C:plasma membrane"/>
    <property type="evidence" value="ECO:0007669"/>
    <property type="project" value="UniProtKB-SubCell"/>
</dbReference>
<feature type="domain" description="Major facilitator superfamily (MFS) profile" evidence="7">
    <location>
        <begin position="39"/>
        <end position="451"/>
    </location>
</feature>
<keyword evidence="9" id="KW-1185">Reference proteome</keyword>
<feature type="transmembrane region" description="Helical" evidence="6">
    <location>
        <begin position="102"/>
        <end position="120"/>
    </location>
</feature>
<evidence type="ECO:0000313" key="9">
    <source>
        <dbReference type="Proteomes" id="UP000319769"/>
    </source>
</evidence>
<feature type="transmembrane region" description="Helical" evidence="6">
    <location>
        <begin position="126"/>
        <end position="151"/>
    </location>
</feature>
<feature type="transmembrane region" description="Helical" evidence="6">
    <location>
        <begin position="521"/>
        <end position="540"/>
    </location>
</feature>
<evidence type="ECO:0000313" key="8">
    <source>
        <dbReference type="EMBL" id="KAA9153509.1"/>
    </source>
</evidence>
<feature type="transmembrane region" description="Helical" evidence="6">
    <location>
        <begin position="194"/>
        <end position="214"/>
    </location>
</feature>
<proteinExistence type="predicted"/>
<gene>
    <name evidence="8" type="ORF">FPZ12_034235</name>
</gene>
<dbReference type="PANTHER" id="PTHR42718">
    <property type="entry name" value="MAJOR FACILITATOR SUPERFAMILY MULTIDRUG TRANSPORTER MFSC"/>
    <property type="match status" value="1"/>
</dbReference>
<dbReference type="PANTHER" id="PTHR42718:SF9">
    <property type="entry name" value="MAJOR FACILITATOR SUPERFAMILY MULTIDRUG TRANSPORTER MFSC"/>
    <property type="match status" value="1"/>
</dbReference>
<feature type="transmembrane region" description="Helical" evidence="6">
    <location>
        <begin position="388"/>
        <end position="416"/>
    </location>
</feature>
<feature type="transmembrane region" description="Helical" evidence="6">
    <location>
        <begin position="327"/>
        <end position="344"/>
    </location>
</feature>
<feature type="transmembrane region" description="Helical" evidence="6">
    <location>
        <begin position="75"/>
        <end position="95"/>
    </location>
</feature>
<name>A0A5N0UU38_9PSEU</name>
<keyword evidence="3 6" id="KW-0812">Transmembrane</keyword>
<dbReference type="Pfam" id="PF07690">
    <property type="entry name" value="MFS_1"/>
    <property type="match status" value="1"/>
</dbReference>
<dbReference type="AlphaFoldDB" id="A0A5N0UU38"/>
<dbReference type="PROSITE" id="PS50850">
    <property type="entry name" value="MFS"/>
    <property type="match status" value="1"/>
</dbReference>
<dbReference type="Gene3D" id="1.20.1250.20">
    <property type="entry name" value="MFS general substrate transporter like domains"/>
    <property type="match status" value="2"/>
</dbReference>
<dbReference type="GO" id="GO:0022857">
    <property type="term" value="F:transmembrane transporter activity"/>
    <property type="evidence" value="ECO:0007669"/>
    <property type="project" value="InterPro"/>
</dbReference>